<feature type="non-terminal residue" evidence="6">
    <location>
        <position position="230"/>
    </location>
</feature>
<name>A0A382TTM8_9ZZZZ</name>
<dbReference type="Gene3D" id="3.40.640.10">
    <property type="entry name" value="Type I PLP-dependent aspartate aminotransferase-like (Major domain)"/>
    <property type="match status" value="1"/>
</dbReference>
<keyword evidence="4" id="KW-0663">Pyridoxal phosphate</keyword>
<dbReference type="EMBL" id="UINC01138870">
    <property type="protein sequence ID" value="SVD25075.1"/>
    <property type="molecule type" value="Genomic_DNA"/>
</dbReference>
<keyword evidence="2" id="KW-0032">Aminotransferase</keyword>
<evidence type="ECO:0000313" key="6">
    <source>
        <dbReference type="EMBL" id="SVD25075.1"/>
    </source>
</evidence>
<dbReference type="GO" id="GO:0008483">
    <property type="term" value="F:transaminase activity"/>
    <property type="evidence" value="ECO:0007669"/>
    <property type="project" value="UniProtKB-KW"/>
</dbReference>
<dbReference type="InterPro" id="IPR015421">
    <property type="entry name" value="PyrdxlP-dep_Trfase_major"/>
</dbReference>
<dbReference type="Pfam" id="PF00266">
    <property type="entry name" value="Aminotran_5"/>
    <property type="match status" value="1"/>
</dbReference>
<dbReference type="PANTHER" id="PTHR42778:SF1">
    <property type="entry name" value="2-AMINOETHYLPHOSPHONATE--PYRUVATE TRANSAMINASE"/>
    <property type="match status" value="1"/>
</dbReference>
<keyword evidence="3" id="KW-0808">Transferase</keyword>
<organism evidence="6">
    <name type="scientific">marine metagenome</name>
    <dbReference type="NCBI Taxonomy" id="408172"/>
    <lineage>
        <taxon>unclassified sequences</taxon>
        <taxon>metagenomes</taxon>
        <taxon>ecological metagenomes</taxon>
    </lineage>
</organism>
<evidence type="ECO:0000256" key="4">
    <source>
        <dbReference type="ARBA" id="ARBA00022898"/>
    </source>
</evidence>
<dbReference type="SUPFAM" id="SSF53383">
    <property type="entry name" value="PLP-dependent transferases"/>
    <property type="match status" value="1"/>
</dbReference>
<dbReference type="AlphaFoldDB" id="A0A382TTM8"/>
<comment type="cofactor">
    <cofactor evidence="1">
        <name>pyridoxal 5'-phosphate</name>
        <dbReference type="ChEBI" id="CHEBI:597326"/>
    </cofactor>
</comment>
<evidence type="ECO:0000256" key="1">
    <source>
        <dbReference type="ARBA" id="ARBA00001933"/>
    </source>
</evidence>
<feature type="domain" description="Aminotransferase class V" evidence="5">
    <location>
        <begin position="27"/>
        <end position="211"/>
    </location>
</feature>
<evidence type="ECO:0000256" key="2">
    <source>
        <dbReference type="ARBA" id="ARBA00022576"/>
    </source>
</evidence>
<accession>A0A382TTM8</accession>
<evidence type="ECO:0000259" key="5">
    <source>
        <dbReference type="Pfam" id="PF00266"/>
    </source>
</evidence>
<dbReference type="NCBIfam" id="NF010006">
    <property type="entry name" value="PRK13479.1"/>
    <property type="match status" value="1"/>
</dbReference>
<reference evidence="6" key="1">
    <citation type="submission" date="2018-05" db="EMBL/GenBank/DDBJ databases">
        <authorList>
            <person name="Lanie J.A."/>
            <person name="Ng W.-L."/>
            <person name="Kazmierczak K.M."/>
            <person name="Andrzejewski T.M."/>
            <person name="Davidsen T.M."/>
            <person name="Wayne K.J."/>
            <person name="Tettelin H."/>
            <person name="Glass J.I."/>
            <person name="Rusch D."/>
            <person name="Podicherti R."/>
            <person name="Tsui H.-C.T."/>
            <person name="Winkler M.E."/>
        </authorList>
    </citation>
    <scope>NUCLEOTIDE SEQUENCE</scope>
</reference>
<dbReference type="InterPro" id="IPR015424">
    <property type="entry name" value="PyrdxlP-dep_Trfase"/>
</dbReference>
<evidence type="ECO:0000256" key="3">
    <source>
        <dbReference type="ARBA" id="ARBA00022679"/>
    </source>
</evidence>
<protein>
    <recommendedName>
        <fullName evidence="5">Aminotransferase class V domain-containing protein</fullName>
    </recommendedName>
</protein>
<dbReference type="PANTHER" id="PTHR42778">
    <property type="entry name" value="2-AMINOETHYLPHOSPHONATE--PYRUVATE TRANSAMINASE"/>
    <property type="match status" value="1"/>
</dbReference>
<sequence>MDKKLLTPGPLTTSMSTKEAMLHDWGSRDQKFIDLNQSIRDSLTKLIDGEGNYQCVPMQGSGTFAVESMISSLTPKDSNILILINGAYGQRMEKMCTYLNRNTIEYEVAEHEPHDMNKLEEIIDTNTQLTHVFAVYCETTSGILNPIKDIANLVEKKNLSLFIDAMSAFGALPLSSKDVTFDAVAASSNKCLEGVPGVGFILMKNDVIENAKGNCHSLSLDLYDQWTAME</sequence>
<gene>
    <name evidence="6" type="ORF">METZ01_LOCUS377929</name>
</gene>
<dbReference type="InterPro" id="IPR000192">
    <property type="entry name" value="Aminotrans_V_dom"/>
</dbReference>
<proteinExistence type="predicted"/>